<keyword evidence="2" id="KW-1185">Reference proteome</keyword>
<sequence length="80" mass="9135">MPDITRVASPVKRLGRFGAALLETAPSQARFKLSQHTSQRFIWLIKEASRFSPRKRASQVKLAKLSTKKPRYQLVARLTL</sequence>
<evidence type="ECO:0000313" key="1">
    <source>
        <dbReference type="EMBL" id="OZS77279.1"/>
    </source>
</evidence>
<comment type="caution">
    <text evidence="1">The sequence shown here is derived from an EMBL/GenBank/DDBJ whole genome shotgun (WGS) entry which is preliminary data.</text>
</comment>
<dbReference type="Proteomes" id="UP000217065">
    <property type="component" value="Unassembled WGS sequence"/>
</dbReference>
<proteinExistence type="predicted"/>
<dbReference type="EMBL" id="NOKQ01000276">
    <property type="protein sequence ID" value="OZS77279.1"/>
    <property type="molecule type" value="Genomic_DNA"/>
</dbReference>
<reference evidence="1 2" key="1">
    <citation type="submission" date="2017-07" db="EMBL/GenBank/DDBJ databases">
        <title>Tetzosporium hominis gen.nov. sp.nov.</title>
        <authorList>
            <person name="Tetz G."/>
            <person name="Tetz V."/>
        </authorList>
    </citation>
    <scope>NUCLEOTIDE SEQUENCE [LARGE SCALE GENOMIC DNA]</scope>
    <source>
        <strain evidence="1 2">VT-49</strain>
    </source>
</reference>
<accession>A0A264W119</accession>
<name>A0A264W119_9BACL</name>
<protein>
    <submittedName>
        <fullName evidence="1">Uncharacterized protein</fullName>
    </submittedName>
</protein>
<organism evidence="1 2">
    <name type="scientific">Tetzosporium hominis</name>
    <dbReference type="NCBI Taxonomy" id="2020506"/>
    <lineage>
        <taxon>Bacteria</taxon>
        <taxon>Bacillati</taxon>
        <taxon>Bacillota</taxon>
        <taxon>Bacilli</taxon>
        <taxon>Bacillales</taxon>
        <taxon>Caryophanaceae</taxon>
        <taxon>Tetzosporium</taxon>
    </lineage>
</organism>
<gene>
    <name evidence="1" type="ORF">CF394_12980</name>
</gene>
<evidence type="ECO:0000313" key="2">
    <source>
        <dbReference type="Proteomes" id="UP000217065"/>
    </source>
</evidence>
<dbReference type="AlphaFoldDB" id="A0A264W119"/>